<dbReference type="RefSeq" id="WP_233052086.1">
    <property type="nucleotide sequence ID" value="NZ_JAIMJA010000005.1"/>
</dbReference>
<accession>A0ABS8W6C9</accession>
<evidence type="ECO:0000313" key="2">
    <source>
        <dbReference type="EMBL" id="MCE2594549.1"/>
    </source>
</evidence>
<keyword evidence="1" id="KW-0812">Transmembrane</keyword>
<organism evidence="2 3">
    <name type="scientific">Motilimonas cestriensis</name>
    <dbReference type="NCBI Taxonomy" id="2742685"/>
    <lineage>
        <taxon>Bacteria</taxon>
        <taxon>Pseudomonadati</taxon>
        <taxon>Pseudomonadota</taxon>
        <taxon>Gammaproteobacteria</taxon>
        <taxon>Alteromonadales</taxon>
        <taxon>Alteromonadales genera incertae sedis</taxon>
        <taxon>Motilimonas</taxon>
    </lineage>
</organism>
<name>A0ABS8W6C9_9GAMM</name>
<dbReference type="EMBL" id="JAIMJA010000005">
    <property type="protein sequence ID" value="MCE2594549.1"/>
    <property type="molecule type" value="Genomic_DNA"/>
</dbReference>
<protein>
    <submittedName>
        <fullName evidence="2">DUF2333 family protein</fullName>
    </submittedName>
</protein>
<proteinExistence type="predicted"/>
<keyword evidence="3" id="KW-1185">Reference proteome</keyword>
<reference evidence="2 3" key="1">
    <citation type="journal article" date="2022" name="Environ. Microbiol. Rep.">
        <title>Eco-phylogenetic analyses reveal divergent evolution of vitamin B12 metabolism in the marine bacterial family 'Psychromonadaceae'.</title>
        <authorList>
            <person name="Jin X."/>
            <person name="Yang Y."/>
            <person name="Cao H."/>
            <person name="Gao B."/>
            <person name="Zhao Z."/>
        </authorList>
    </citation>
    <scope>NUCLEOTIDE SEQUENCE [LARGE SCALE GENOMIC DNA]</scope>
    <source>
        <strain evidence="2 3">MKS20</strain>
    </source>
</reference>
<keyword evidence="1" id="KW-0472">Membrane</keyword>
<feature type="transmembrane region" description="Helical" evidence="1">
    <location>
        <begin position="9"/>
        <end position="29"/>
    </location>
</feature>
<dbReference type="Pfam" id="PF10095">
    <property type="entry name" value="DUF2333"/>
    <property type="match status" value="1"/>
</dbReference>
<comment type="caution">
    <text evidence="2">The sequence shown here is derived from an EMBL/GenBank/DDBJ whole genome shotgun (WGS) entry which is preliminary data.</text>
</comment>
<sequence length="332" mass="37052">MENFTAKRVLGVFLVLFFIGYGTSVYWGLEPNVMDISELEVKSKDEAAQEGKKLVVGYITTTTLITVAETLLDKPGGYLSNDVMPPSLFMDNMPAWELGVLEQVRDLSLIMRKDFSRSQSQSVEDKDLKVAQPKFNIDNKSWHLPSAEAEYREGIKAIYSYRSRLADPNQPDAQFYARADNLAAWLKEVQSRLGSLSQKLSSSVGRHAINDGLAGDSAAEQSTYAPDEELIKTSWFLTDDVFYEARGASWALLHFMKAIEVDFKGVLEKKNATVSVRQIIRELEETQETVWSPMILNGSGFGLMANHSLVMANYISRANAAVIDLSELLNKG</sequence>
<keyword evidence="1" id="KW-1133">Transmembrane helix</keyword>
<dbReference type="Proteomes" id="UP001201273">
    <property type="component" value="Unassembled WGS sequence"/>
</dbReference>
<evidence type="ECO:0000256" key="1">
    <source>
        <dbReference type="SAM" id="Phobius"/>
    </source>
</evidence>
<dbReference type="InterPro" id="IPR016936">
    <property type="entry name" value="UCP029693"/>
</dbReference>
<dbReference type="PIRSF" id="PIRSF029693">
    <property type="entry name" value="UCP029693"/>
    <property type="match status" value="1"/>
</dbReference>
<gene>
    <name evidence="2" type="ORF">K6Y31_06950</name>
</gene>
<evidence type="ECO:0000313" key="3">
    <source>
        <dbReference type="Proteomes" id="UP001201273"/>
    </source>
</evidence>